<reference evidence="1 2" key="1">
    <citation type="submission" date="2024-09" db="EMBL/GenBank/DDBJ databases">
        <title>Rethinking Asexuality: The Enigmatic Case of Functional Sexual Genes in Lepraria (Stereocaulaceae).</title>
        <authorList>
            <person name="Doellman M."/>
            <person name="Sun Y."/>
            <person name="Barcenas-Pena A."/>
            <person name="Lumbsch H.T."/>
            <person name="Grewe F."/>
        </authorList>
    </citation>
    <scope>NUCLEOTIDE SEQUENCE [LARGE SCALE GENOMIC DNA]</scope>
    <source>
        <strain evidence="1 2">Mercado 3170</strain>
    </source>
</reference>
<dbReference type="Proteomes" id="UP001590950">
    <property type="component" value="Unassembled WGS sequence"/>
</dbReference>
<sequence>MVDATALVALVVAGVALVVATGQFTQQLMATAYVIRKCDRTVTGGLAKGGVRQWHWRQFRFSVKYQAIICALPPSVYQALGIRPSIQLDTDKPSQQLWDRAIKLRVDRSPMQGSWISFVQDLITCACVSPQNIYLKDESGDRIPDDLTVAPTQVDAITVLLACIAMGMQVYSFSPTSGEFALGGGLGSISASNHPILGTLLHYSVFSREPTAGLEVARRHGQALCHKEGIWANTVFGRFRDMSYRREFVPLTHLLARKLDLLRASGWKDKLVDSGDTIGGAACFLIFAQIDCYLTVPPSVARPWCAHCAEIIVKAHHSELLSHGRNFSSNDASLPGPYYDKIQKFADSHGGSSPYQLWGGSYSDFSTLEEDELLSHLESDEPITSEQLLLDLGADFLFPQSSNRRDPSSYISVAAAWDIVLWADHCTSYIAQRKYDSSLFHPIVGVAEKIIATATSSLQGVGPPSWGRAAEHIERWPQTFSTACETVLGILNLPPDHRRWVSIYARLSILRAAYYTIMMRAADEVGTGLTEQTKIETALLYMA</sequence>
<protein>
    <submittedName>
        <fullName evidence="1">Uncharacterized protein</fullName>
    </submittedName>
</protein>
<evidence type="ECO:0000313" key="1">
    <source>
        <dbReference type="EMBL" id="KAL2037144.1"/>
    </source>
</evidence>
<accession>A0ABR3ZXA0</accession>
<dbReference type="EMBL" id="JBEFKJ010000044">
    <property type="protein sequence ID" value="KAL2037144.1"/>
    <property type="molecule type" value="Genomic_DNA"/>
</dbReference>
<evidence type="ECO:0000313" key="2">
    <source>
        <dbReference type="Proteomes" id="UP001590950"/>
    </source>
</evidence>
<gene>
    <name evidence="1" type="ORF">N7G274_010140</name>
</gene>
<keyword evidence="2" id="KW-1185">Reference proteome</keyword>
<organism evidence="1 2">
    <name type="scientific">Stereocaulon virgatum</name>
    <dbReference type="NCBI Taxonomy" id="373712"/>
    <lineage>
        <taxon>Eukaryota</taxon>
        <taxon>Fungi</taxon>
        <taxon>Dikarya</taxon>
        <taxon>Ascomycota</taxon>
        <taxon>Pezizomycotina</taxon>
        <taxon>Lecanoromycetes</taxon>
        <taxon>OSLEUM clade</taxon>
        <taxon>Lecanoromycetidae</taxon>
        <taxon>Lecanorales</taxon>
        <taxon>Lecanorineae</taxon>
        <taxon>Stereocaulaceae</taxon>
        <taxon>Stereocaulon</taxon>
    </lineage>
</organism>
<comment type="caution">
    <text evidence="1">The sequence shown here is derived from an EMBL/GenBank/DDBJ whole genome shotgun (WGS) entry which is preliminary data.</text>
</comment>
<proteinExistence type="predicted"/>
<name>A0ABR3ZXA0_9LECA</name>